<keyword evidence="3" id="KW-1185">Reference proteome</keyword>
<evidence type="ECO:0000313" key="2">
    <source>
        <dbReference type="EMBL" id="ETX02935.1"/>
    </source>
</evidence>
<comment type="caution">
    <text evidence="2">The sequence shown here is derived from an EMBL/GenBank/DDBJ whole genome shotgun (WGS) entry which is preliminary data.</text>
</comment>
<dbReference type="InterPro" id="IPR029058">
    <property type="entry name" value="AB_hydrolase_fold"/>
</dbReference>
<protein>
    <recommendedName>
        <fullName evidence="1">AB hydrolase-1 domain-containing protein</fullName>
    </recommendedName>
</protein>
<dbReference type="Pfam" id="PF12697">
    <property type="entry name" value="Abhydrolase_6"/>
    <property type="match status" value="1"/>
</dbReference>
<dbReference type="Gene3D" id="3.40.50.1820">
    <property type="entry name" value="alpha/beta hydrolase"/>
    <property type="match status" value="1"/>
</dbReference>
<dbReference type="EMBL" id="AZHW01000094">
    <property type="protein sequence ID" value="ETX02935.1"/>
    <property type="molecule type" value="Genomic_DNA"/>
</dbReference>
<dbReference type="SUPFAM" id="SSF53474">
    <property type="entry name" value="alpha/beta-Hydrolases"/>
    <property type="match status" value="1"/>
</dbReference>
<evidence type="ECO:0000313" key="3">
    <source>
        <dbReference type="Proteomes" id="UP000019141"/>
    </source>
</evidence>
<gene>
    <name evidence="2" type="ORF">ETSY1_01870</name>
</gene>
<sequence>MSEVSYGTRLDRMVMTEEKTAMEQQQAPVMAVETHGSGPEVVLFHGGMGCRKHWIRNISPLSEHYTVHALDHPAYGESAVVPRDMSGPDYLDLVYHTFVERFPGEAPLRFAGFSFGGAIAANLAARLGSRVTHLCLISTAGLPAKTYAQRPTRSYRSAGDDEALFREICRHNLLVNMLSHPDSVTEETVDIQVYCVRHTRFNSRKVSGGGTLPADLAKMTCKLRVLWGEKDDSPHSPASDKLNQIREVVGDLDLHRIPNAGHWSAYENAPEVNRLMLEFFRT</sequence>
<dbReference type="HOGENOM" id="CLU_020336_13_2_7"/>
<dbReference type="PANTHER" id="PTHR46438">
    <property type="entry name" value="ALPHA/BETA-HYDROLASES SUPERFAMILY PROTEIN"/>
    <property type="match status" value="1"/>
</dbReference>
<proteinExistence type="predicted"/>
<reference evidence="2 3" key="1">
    <citation type="journal article" date="2014" name="Nature">
        <title>An environmental bacterial taxon with a large and distinct metabolic repertoire.</title>
        <authorList>
            <person name="Wilson M.C."/>
            <person name="Mori T."/>
            <person name="Ruckert C."/>
            <person name="Uria A.R."/>
            <person name="Helf M.J."/>
            <person name="Takada K."/>
            <person name="Gernert C."/>
            <person name="Steffens U.A."/>
            <person name="Heycke N."/>
            <person name="Schmitt S."/>
            <person name="Rinke C."/>
            <person name="Helfrich E.J."/>
            <person name="Brachmann A.O."/>
            <person name="Gurgui C."/>
            <person name="Wakimoto T."/>
            <person name="Kracht M."/>
            <person name="Crusemann M."/>
            <person name="Hentschel U."/>
            <person name="Abe I."/>
            <person name="Matsunaga S."/>
            <person name="Kalinowski J."/>
            <person name="Takeyama H."/>
            <person name="Piel J."/>
        </authorList>
    </citation>
    <scope>NUCLEOTIDE SEQUENCE [LARGE SCALE GENOMIC DNA]</scope>
    <source>
        <strain evidence="3">TSY1</strain>
    </source>
</reference>
<evidence type="ECO:0000259" key="1">
    <source>
        <dbReference type="Pfam" id="PF12697"/>
    </source>
</evidence>
<accession>W4LYC6</accession>
<dbReference type="AlphaFoldDB" id="W4LYC6"/>
<feature type="domain" description="AB hydrolase-1" evidence="1">
    <location>
        <begin position="41"/>
        <end position="273"/>
    </location>
</feature>
<name>W4LYC6_ENTF1</name>
<dbReference type="Proteomes" id="UP000019141">
    <property type="component" value="Unassembled WGS sequence"/>
</dbReference>
<dbReference type="InterPro" id="IPR000073">
    <property type="entry name" value="AB_hydrolase_1"/>
</dbReference>
<organism evidence="2 3">
    <name type="scientific">Entotheonella factor</name>
    <dbReference type="NCBI Taxonomy" id="1429438"/>
    <lineage>
        <taxon>Bacteria</taxon>
        <taxon>Pseudomonadati</taxon>
        <taxon>Nitrospinota/Tectimicrobiota group</taxon>
        <taxon>Candidatus Tectimicrobiota</taxon>
        <taxon>Candidatus Entotheonellia</taxon>
        <taxon>Candidatus Entotheonellales</taxon>
        <taxon>Candidatus Entotheonellaceae</taxon>
        <taxon>Candidatus Entotheonella</taxon>
    </lineage>
</organism>